<keyword evidence="2 3" id="KW-0274">FAD</keyword>
<dbReference type="Pfam" id="PF03441">
    <property type="entry name" value="FAD_binding_7"/>
    <property type="match status" value="1"/>
</dbReference>
<dbReference type="GO" id="GO:0009416">
    <property type="term" value="P:response to light stimulus"/>
    <property type="evidence" value="ECO:0007669"/>
    <property type="project" value="TreeGrafter"/>
</dbReference>
<dbReference type="InterPro" id="IPR036155">
    <property type="entry name" value="Crypto/Photolyase_N_sf"/>
</dbReference>
<feature type="site" description="Electron transfer via tryptophanyl radical" evidence="4">
    <location>
        <position position="389"/>
    </location>
</feature>
<comment type="similarity">
    <text evidence="5">Belongs to the DNA photolyase family.</text>
</comment>
<comment type="cofactor">
    <cofactor evidence="3">
        <name>FAD</name>
        <dbReference type="ChEBI" id="CHEBI:57692"/>
    </cofactor>
    <text evidence="3">Binds 1 FAD per subunit.</text>
</comment>
<dbReference type="SUPFAM" id="SSF48173">
    <property type="entry name" value="Cryptochrome/photolyase FAD-binding domain"/>
    <property type="match status" value="1"/>
</dbReference>
<accession>A0A3G8ZJ80</accession>
<evidence type="ECO:0000313" key="8">
    <source>
        <dbReference type="EMBL" id="AZI57280.1"/>
    </source>
</evidence>
<gene>
    <name evidence="8" type="ORF">EH165_02995</name>
</gene>
<sequence length="506" mass="55508">MTESPRRILWFRRDLRINDHPALLAAGENHDVVGLFVLDPTLLRDAGGPRTVFLLRCLAALDAAIGGKLLVITGDPVVVVPAVAAAVAADEVHISADYMPYGRKRDDRVRDALATSGVALVATGSPYAVAPGRVRKPDGSNYSVFTPYFGGWTEHGYRGPAGSGSGIVWADIDGVFDPAGFPDRVLPADLLEHQLSGVPNANLSTVAELPVAGEAAAAATWKEFLAGPITDYHDDRNRPDHEGTSRLSPYLKWGCIHPRTLLADVKGLPGTGPASYRREIAWREFFADLVFHKPESLKWSLNPIIDDLPWDTGTVADQHFEAWKQGRTGFPYIDAAMRQLLTQGWMHNRLRMSVGSFLVKDLHLRWQLGAAHFMDYLVDGDIASNNQGWLWVAGGGPQASPFFRIFHPITQGLKFDPDGDYVRKFVPELADIPGAMIHTPWDLPGGPPNGYPMPIIDHQAEREETLRRWAARPPKPLSSQQVQQAAKHAARLAAKEVAERATDHPS</sequence>
<dbReference type="InterPro" id="IPR014729">
    <property type="entry name" value="Rossmann-like_a/b/a_fold"/>
</dbReference>
<feature type="domain" description="Photolyase/cryptochrome alpha/beta" evidence="7">
    <location>
        <begin position="5"/>
        <end position="128"/>
    </location>
</feature>
<keyword evidence="8" id="KW-0456">Lyase</keyword>
<dbReference type="GO" id="GO:0003904">
    <property type="term" value="F:deoxyribodipyrimidine photo-lyase activity"/>
    <property type="evidence" value="ECO:0007669"/>
    <property type="project" value="TreeGrafter"/>
</dbReference>
<keyword evidence="9" id="KW-1185">Reference proteome</keyword>
<dbReference type="PRINTS" id="PR00147">
    <property type="entry name" value="DNAPHOTLYASE"/>
</dbReference>
<evidence type="ECO:0000256" key="3">
    <source>
        <dbReference type="PIRSR" id="PIRSR602081-1"/>
    </source>
</evidence>
<feature type="binding site" evidence="3">
    <location>
        <position position="276"/>
    </location>
    <ligand>
        <name>FAD</name>
        <dbReference type="ChEBI" id="CHEBI:57692"/>
    </ligand>
</feature>
<dbReference type="Gene3D" id="3.40.50.620">
    <property type="entry name" value="HUPs"/>
    <property type="match status" value="1"/>
</dbReference>
<feature type="binding site" evidence="3">
    <location>
        <begin position="279"/>
        <end position="286"/>
    </location>
    <ligand>
        <name>FAD</name>
        <dbReference type="ChEBI" id="CHEBI:57692"/>
    </ligand>
</feature>
<feature type="site" description="Electron transfer via tryptophanyl radical" evidence="4">
    <location>
        <position position="366"/>
    </location>
</feature>
<dbReference type="Gene3D" id="1.25.40.80">
    <property type="match status" value="1"/>
</dbReference>
<feature type="site" description="Electron transfer via tryptophanyl radical" evidence="4">
    <location>
        <position position="310"/>
    </location>
</feature>
<dbReference type="Pfam" id="PF00875">
    <property type="entry name" value="DNA_photolyase"/>
    <property type="match status" value="1"/>
</dbReference>
<feature type="binding site" evidence="3">
    <location>
        <begin position="379"/>
        <end position="381"/>
    </location>
    <ligand>
        <name>FAD</name>
        <dbReference type="ChEBI" id="CHEBI:57692"/>
    </ligand>
</feature>
<dbReference type="PANTHER" id="PTHR11455:SF9">
    <property type="entry name" value="CRYPTOCHROME CIRCADIAN CLOCK 5 ISOFORM X1"/>
    <property type="match status" value="1"/>
</dbReference>
<dbReference type="InterPro" id="IPR006050">
    <property type="entry name" value="DNA_photolyase_N"/>
</dbReference>
<evidence type="ECO:0000256" key="6">
    <source>
        <dbReference type="SAM" id="MobiDB-lite"/>
    </source>
</evidence>
<dbReference type="PANTHER" id="PTHR11455">
    <property type="entry name" value="CRYPTOCHROME"/>
    <property type="match status" value="1"/>
</dbReference>
<protein>
    <submittedName>
        <fullName evidence="8">Deoxyribodipyrimidine photo-lyase</fullName>
    </submittedName>
</protein>
<dbReference type="InterPro" id="IPR036134">
    <property type="entry name" value="Crypto/Photolyase_FAD-like_sf"/>
</dbReference>
<feature type="region of interest" description="Disordered" evidence="6">
    <location>
        <begin position="485"/>
        <end position="506"/>
    </location>
</feature>
<organism evidence="8 9">
    <name type="scientific">Nakamurella antarctica</name>
    <dbReference type="NCBI Taxonomy" id="1902245"/>
    <lineage>
        <taxon>Bacteria</taxon>
        <taxon>Bacillati</taxon>
        <taxon>Actinomycetota</taxon>
        <taxon>Actinomycetes</taxon>
        <taxon>Nakamurellales</taxon>
        <taxon>Nakamurellaceae</taxon>
        <taxon>Nakamurella</taxon>
    </lineage>
</organism>
<dbReference type="EMBL" id="CP034170">
    <property type="protein sequence ID" value="AZI57280.1"/>
    <property type="molecule type" value="Genomic_DNA"/>
</dbReference>
<dbReference type="PROSITE" id="PS51645">
    <property type="entry name" value="PHR_CRY_ALPHA_BETA"/>
    <property type="match status" value="1"/>
</dbReference>
<dbReference type="GO" id="GO:0003677">
    <property type="term" value="F:DNA binding"/>
    <property type="evidence" value="ECO:0007669"/>
    <property type="project" value="TreeGrafter"/>
</dbReference>
<evidence type="ECO:0000256" key="5">
    <source>
        <dbReference type="RuleBase" id="RU004182"/>
    </source>
</evidence>
<evidence type="ECO:0000256" key="2">
    <source>
        <dbReference type="ARBA" id="ARBA00022827"/>
    </source>
</evidence>
<dbReference type="RefSeq" id="WP_124797965.1">
    <property type="nucleotide sequence ID" value="NZ_CP034170.1"/>
</dbReference>
<feature type="compositionally biased region" description="Basic and acidic residues" evidence="6">
    <location>
        <begin position="493"/>
        <end position="506"/>
    </location>
</feature>
<reference evidence="8 9" key="1">
    <citation type="submission" date="2018-11" db="EMBL/GenBank/DDBJ databases">
        <authorList>
            <person name="Da X."/>
        </authorList>
    </citation>
    <scope>NUCLEOTIDE SEQUENCE [LARGE SCALE GENOMIC DNA]</scope>
    <source>
        <strain evidence="8 9">S14-144</strain>
    </source>
</reference>
<dbReference type="GO" id="GO:0071949">
    <property type="term" value="F:FAD binding"/>
    <property type="evidence" value="ECO:0007669"/>
    <property type="project" value="TreeGrafter"/>
</dbReference>
<feature type="binding site" evidence="3">
    <location>
        <position position="232"/>
    </location>
    <ligand>
        <name>FAD</name>
        <dbReference type="ChEBI" id="CHEBI:57692"/>
    </ligand>
</feature>
<keyword evidence="5" id="KW-0157">Chromophore</keyword>
<evidence type="ECO:0000259" key="7">
    <source>
        <dbReference type="PROSITE" id="PS51645"/>
    </source>
</evidence>
<proteinExistence type="inferred from homology"/>
<evidence type="ECO:0000256" key="4">
    <source>
        <dbReference type="PIRSR" id="PIRSR602081-2"/>
    </source>
</evidence>
<dbReference type="Proteomes" id="UP000268084">
    <property type="component" value="Chromosome"/>
</dbReference>
<evidence type="ECO:0000313" key="9">
    <source>
        <dbReference type="Proteomes" id="UP000268084"/>
    </source>
</evidence>
<name>A0A3G8ZJ80_9ACTN</name>
<dbReference type="SUPFAM" id="SSF52425">
    <property type="entry name" value="Cryptochrome/photolyase, N-terminal domain"/>
    <property type="match status" value="1"/>
</dbReference>
<dbReference type="KEGG" id="nak:EH165_02995"/>
<dbReference type="InterPro" id="IPR005101">
    <property type="entry name" value="Cryptochr/Photolyase_FAD-bd"/>
</dbReference>
<dbReference type="AlphaFoldDB" id="A0A3G8ZJ80"/>
<evidence type="ECO:0000256" key="1">
    <source>
        <dbReference type="ARBA" id="ARBA00022630"/>
    </source>
</evidence>
<dbReference type="Gene3D" id="1.10.579.10">
    <property type="entry name" value="DNA Cyclobutane Dipyrimidine Photolyase, subunit A, domain 3"/>
    <property type="match status" value="1"/>
</dbReference>
<reference evidence="8 9" key="2">
    <citation type="submission" date="2018-12" db="EMBL/GenBank/DDBJ databases">
        <title>Nakamurella antarcticus sp. nov., isolated from Antarctica South Shetland Islands soil.</title>
        <authorList>
            <person name="Peng F."/>
        </authorList>
    </citation>
    <scope>NUCLEOTIDE SEQUENCE [LARGE SCALE GENOMIC DNA]</scope>
    <source>
        <strain evidence="8 9">S14-144</strain>
    </source>
</reference>
<dbReference type="InterPro" id="IPR002081">
    <property type="entry name" value="Cryptochrome/DNA_photolyase_1"/>
</dbReference>
<keyword evidence="1 3" id="KW-0285">Flavoprotein</keyword>
<feature type="binding site" evidence="3">
    <location>
        <begin position="244"/>
        <end position="248"/>
    </location>
    <ligand>
        <name>FAD</name>
        <dbReference type="ChEBI" id="CHEBI:57692"/>
    </ligand>
</feature>
<dbReference type="OrthoDB" id="9772484at2"/>